<accession>A0A0J7KN55</accession>
<protein>
    <submittedName>
        <fullName evidence="2">Transposable element tc1 transposase</fullName>
    </submittedName>
</protein>
<reference evidence="2 3" key="1">
    <citation type="submission" date="2015-04" db="EMBL/GenBank/DDBJ databases">
        <title>Lasius niger genome sequencing.</title>
        <authorList>
            <person name="Konorov E.A."/>
            <person name="Nikitin M.A."/>
            <person name="Kirill M.V."/>
            <person name="Chang P."/>
        </authorList>
    </citation>
    <scope>NUCLEOTIDE SEQUENCE [LARGE SCALE GENOMIC DNA]</scope>
    <source>
        <tissue evidence="2">Whole</tissue>
    </source>
</reference>
<keyword evidence="3" id="KW-1185">Reference proteome</keyword>
<dbReference type="InterPro" id="IPR038717">
    <property type="entry name" value="Tc1-like_DDE_dom"/>
</dbReference>
<dbReference type="PaxDb" id="67767-A0A0J7KN55"/>
<dbReference type="STRING" id="67767.A0A0J7KN55"/>
<dbReference type="Proteomes" id="UP000036403">
    <property type="component" value="Unassembled WGS sequence"/>
</dbReference>
<dbReference type="Gene3D" id="3.30.420.10">
    <property type="entry name" value="Ribonuclease H-like superfamily/Ribonuclease H"/>
    <property type="match status" value="1"/>
</dbReference>
<evidence type="ECO:0000313" key="3">
    <source>
        <dbReference type="Proteomes" id="UP000036403"/>
    </source>
</evidence>
<feature type="domain" description="Tc1-like transposase DDE" evidence="1">
    <location>
        <begin position="13"/>
        <end position="158"/>
    </location>
</feature>
<dbReference type="EMBL" id="LBMM01005255">
    <property type="protein sequence ID" value="KMQ91674.1"/>
    <property type="molecule type" value="Genomic_DNA"/>
</dbReference>
<organism evidence="2 3">
    <name type="scientific">Lasius niger</name>
    <name type="common">Black garden ant</name>
    <dbReference type="NCBI Taxonomy" id="67767"/>
    <lineage>
        <taxon>Eukaryota</taxon>
        <taxon>Metazoa</taxon>
        <taxon>Ecdysozoa</taxon>
        <taxon>Arthropoda</taxon>
        <taxon>Hexapoda</taxon>
        <taxon>Insecta</taxon>
        <taxon>Pterygota</taxon>
        <taxon>Neoptera</taxon>
        <taxon>Endopterygota</taxon>
        <taxon>Hymenoptera</taxon>
        <taxon>Apocrita</taxon>
        <taxon>Aculeata</taxon>
        <taxon>Formicoidea</taxon>
        <taxon>Formicidae</taxon>
        <taxon>Formicinae</taxon>
        <taxon>Lasius</taxon>
        <taxon>Lasius</taxon>
    </lineage>
</organism>
<dbReference type="InterPro" id="IPR036397">
    <property type="entry name" value="RNaseH_sf"/>
</dbReference>
<proteinExistence type="predicted"/>
<comment type="caution">
    <text evidence="2">The sequence shown here is derived from an EMBL/GenBank/DDBJ whole genome shotgun (WGS) entry which is preliminary data.</text>
</comment>
<dbReference type="GO" id="GO:0003676">
    <property type="term" value="F:nucleic acid binding"/>
    <property type="evidence" value="ECO:0007669"/>
    <property type="project" value="InterPro"/>
</dbReference>
<evidence type="ECO:0000313" key="2">
    <source>
        <dbReference type="EMBL" id="KMQ91674.1"/>
    </source>
</evidence>
<dbReference type="OrthoDB" id="25402at2759"/>
<gene>
    <name evidence="2" type="ORF">RF55_8427</name>
</gene>
<dbReference type="PANTHER" id="PTHR23022">
    <property type="entry name" value="TRANSPOSABLE ELEMENT-RELATED"/>
    <property type="match status" value="1"/>
</dbReference>
<dbReference type="AlphaFoldDB" id="A0A0J7KN55"/>
<name>A0A0J7KN55_LASNI</name>
<dbReference type="PANTHER" id="PTHR23022:SF135">
    <property type="entry name" value="SI:DKEY-77F5.3"/>
    <property type="match status" value="1"/>
</dbReference>
<dbReference type="Pfam" id="PF13358">
    <property type="entry name" value="DDE_3"/>
    <property type="match status" value="1"/>
</dbReference>
<sequence length="164" mass="19457">MHALIRTGQWNNVLFTDESRFCLLSSDRRVHVWRRQGHRFEQNCVEPVRAFGGGSIMVWSGISTHERTNLVTLPPPRMTAVRYVEEVLRLHVIPMHRRMGRNFILMQDNARPHNARIALNFFEENNIEVIPHPPMSRDLNPIKHVWDIMERRLHNFKRPPTILQ</sequence>
<dbReference type="InterPro" id="IPR052338">
    <property type="entry name" value="Transposase_5"/>
</dbReference>
<evidence type="ECO:0000259" key="1">
    <source>
        <dbReference type="Pfam" id="PF13358"/>
    </source>
</evidence>